<comment type="caution">
    <text evidence="1">The sequence shown here is derived from an EMBL/GenBank/DDBJ whole genome shotgun (WGS) entry which is preliminary data.</text>
</comment>
<reference evidence="1" key="1">
    <citation type="submission" date="2023-10" db="EMBL/GenBank/DDBJ databases">
        <authorList>
            <person name="Rodriguez Cubillos JULIANA M."/>
            <person name="De Vega J."/>
        </authorList>
    </citation>
    <scope>NUCLEOTIDE SEQUENCE</scope>
</reference>
<gene>
    <name evidence="1" type="ORF">MILVUS5_LOCUS3015</name>
</gene>
<organism evidence="1 2">
    <name type="scientific">Trifolium pratense</name>
    <name type="common">Red clover</name>
    <dbReference type="NCBI Taxonomy" id="57577"/>
    <lineage>
        <taxon>Eukaryota</taxon>
        <taxon>Viridiplantae</taxon>
        <taxon>Streptophyta</taxon>
        <taxon>Embryophyta</taxon>
        <taxon>Tracheophyta</taxon>
        <taxon>Spermatophyta</taxon>
        <taxon>Magnoliopsida</taxon>
        <taxon>eudicotyledons</taxon>
        <taxon>Gunneridae</taxon>
        <taxon>Pentapetalae</taxon>
        <taxon>rosids</taxon>
        <taxon>fabids</taxon>
        <taxon>Fabales</taxon>
        <taxon>Fabaceae</taxon>
        <taxon>Papilionoideae</taxon>
        <taxon>50 kb inversion clade</taxon>
        <taxon>NPAAA clade</taxon>
        <taxon>Hologalegina</taxon>
        <taxon>IRL clade</taxon>
        <taxon>Trifolieae</taxon>
        <taxon>Trifolium</taxon>
    </lineage>
</organism>
<name>A0ACB0IGS2_TRIPR</name>
<protein>
    <submittedName>
        <fullName evidence="1">Uncharacterized protein</fullName>
    </submittedName>
</protein>
<evidence type="ECO:0000313" key="1">
    <source>
        <dbReference type="EMBL" id="CAJ2631499.1"/>
    </source>
</evidence>
<keyword evidence="2" id="KW-1185">Reference proteome</keyword>
<proteinExistence type="predicted"/>
<sequence>MMSILREEQISEFLEDFSHLDKNGDGTAMRSLGENPTLEELQIMVNEVDTDGNGTIEFGEFLNFMARKMKETEAEDELKEAFWVFDKDKDGYISPNELRSVLRIIGEKVTEEELEQMIKTADLDGDGLIDYQEFVRIMLHV</sequence>
<evidence type="ECO:0000313" key="2">
    <source>
        <dbReference type="Proteomes" id="UP001177021"/>
    </source>
</evidence>
<dbReference type="Proteomes" id="UP001177021">
    <property type="component" value="Unassembled WGS sequence"/>
</dbReference>
<dbReference type="EMBL" id="CASHSV030000001">
    <property type="protein sequence ID" value="CAJ2631499.1"/>
    <property type="molecule type" value="Genomic_DNA"/>
</dbReference>
<accession>A0ACB0IGS2</accession>